<dbReference type="Proteomes" id="UP001235064">
    <property type="component" value="Unassembled WGS sequence"/>
</dbReference>
<evidence type="ECO:0000313" key="7">
    <source>
        <dbReference type="Proteomes" id="UP001235064"/>
    </source>
</evidence>
<dbReference type="NCBIfam" id="TIGR03071">
    <property type="entry name" value="couple_hipA"/>
    <property type="match status" value="1"/>
</dbReference>
<dbReference type="InterPro" id="IPR052028">
    <property type="entry name" value="HipA_Ser/Thr_kinase"/>
</dbReference>
<feature type="domain" description="HipA N-terminal subdomain 1" evidence="5">
    <location>
        <begin position="5"/>
        <end position="104"/>
    </location>
</feature>
<dbReference type="RefSeq" id="WP_286290228.1">
    <property type="nucleotide sequence ID" value="NZ_JASXSZ010000006.1"/>
</dbReference>
<proteinExistence type="inferred from homology"/>
<reference evidence="6 7" key="1">
    <citation type="submission" date="2023-06" db="EMBL/GenBank/DDBJ databases">
        <title>Microbacterium sp. nov., isolated from a waste landfill.</title>
        <authorList>
            <person name="Wen W."/>
        </authorList>
    </citation>
    <scope>NUCLEOTIDE SEQUENCE [LARGE SCALE GENOMIC DNA]</scope>
    <source>
        <strain evidence="6 7">ASV49</strain>
    </source>
</reference>
<dbReference type="InterPro" id="IPR017508">
    <property type="entry name" value="HipA_N1"/>
</dbReference>
<keyword evidence="2" id="KW-0808">Transferase</keyword>
<keyword evidence="3" id="KW-0418">Kinase</keyword>
<evidence type="ECO:0000256" key="3">
    <source>
        <dbReference type="ARBA" id="ARBA00022777"/>
    </source>
</evidence>
<keyword evidence="7" id="KW-1185">Reference proteome</keyword>
<feature type="domain" description="HipA-like C-terminal" evidence="4">
    <location>
        <begin position="150"/>
        <end position="395"/>
    </location>
</feature>
<protein>
    <submittedName>
        <fullName evidence="6">HipA domain-containing protein</fullName>
    </submittedName>
</protein>
<comment type="caution">
    <text evidence="6">The sequence shown here is derived from an EMBL/GenBank/DDBJ whole genome shotgun (WGS) entry which is preliminary data.</text>
</comment>
<dbReference type="EMBL" id="JASXSZ010000006">
    <property type="protein sequence ID" value="MDL9981206.1"/>
    <property type="molecule type" value="Genomic_DNA"/>
</dbReference>
<dbReference type="PANTHER" id="PTHR37419:SF1">
    <property type="entry name" value="SERINE_THREONINE-PROTEIN KINASE TOXIN HIPA"/>
    <property type="match status" value="1"/>
</dbReference>
<evidence type="ECO:0000256" key="2">
    <source>
        <dbReference type="ARBA" id="ARBA00022679"/>
    </source>
</evidence>
<dbReference type="Pfam" id="PF13657">
    <property type="entry name" value="Couple_hipA"/>
    <property type="match status" value="1"/>
</dbReference>
<evidence type="ECO:0000259" key="4">
    <source>
        <dbReference type="Pfam" id="PF07804"/>
    </source>
</evidence>
<dbReference type="PANTHER" id="PTHR37419">
    <property type="entry name" value="SERINE/THREONINE-PROTEIN KINASE TOXIN HIPA"/>
    <property type="match status" value="1"/>
</dbReference>
<gene>
    <name evidence="6" type="ORF">QSV35_17880</name>
</gene>
<dbReference type="Pfam" id="PF07804">
    <property type="entry name" value="HipA_C"/>
    <property type="match status" value="1"/>
</dbReference>
<evidence type="ECO:0000313" key="6">
    <source>
        <dbReference type="EMBL" id="MDL9981206.1"/>
    </source>
</evidence>
<name>A0ABT7N3F1_9MICO</name>
<dbReference type="InterPro" id="IPR012893">
    <property type="entry name" value="HipA-like_C"/>
</dbReference>
<organism evidence="6 7">
    <name type="scientific">Microbacterium candidum</name>
    <dbReference type="NCBI Taxonomy" id="3041922"/>
    <lineage>
        <taxon>Bacteria</taxon>
        <taxon>Bacillati</taxon>
        <taxon>Actinomycetota</taxon>
        <taxon>Actinomycetes</taxon>
        <taxon>Micrococcales</taxon>
        <taxon>Microbacteriaceae</taxon>
        <taxon>Microbacterium</taxon>
    </lineage>
</organism>
<evidence type="ECO:0000259" key="5">
    <source>
        <dbReference type="Pfam" id="PF13657"/>
    </source>
</evidence>
<comment type="similarity">
    <text evidence="1">Belongs to the HipA Ser/Thr kinase family.</text>
</comment>
<accession>A0ABT7N3F1</accession>
<sequence length="479" mass="53325">MADALDLWLDERFAGKLLRGEQNQVEFLYDEDYLGQRDATPLSATMPVTELGHGPDVVMPWLSNLLPDAEGVRSRWAAKFGERRTDPFTLLAHMGEDAPGSVQVVPEGVVPSDAGELSPMSGSEIARRVRAILDDPDHWVDDTDDDQSRFSLGGNQGKFALAQIDGQWFEPNGRAPSTHIVKPGMVLKTGHTDDHVQAVEFTTMRAARAVGVRAAQVDILDFAGVPAFVTTRFDRRLSREDKVLRVHGEDFCQALRVYPSLKYEQDGGPTMADMVSLVRGTSSPAYRIEDERALTRLFVFNLLAAGVDAHAKNHSMLHLGAITRLAPAYDLISAHGLWTEERVKFRADAAVKYGKERKYRQISGRNLARSADVLGVSRSAFDRVLREMAQQLPDAVEDAVTAVPGTMVTDELRAMPGRLDRFASEFVERWDGEDVTLRALPRFPGVTSVARPDAGRIWEPGRWRGDRWTTGRYRTRSTR</sequence>
<evidence type="ECO:0000256" key="1">
    <source>
        <dbReference type="ARBA" id="ARBA00010164"/>
    </source>
</evidence>